<proteinExistence type="predicted"/>
<gene>
    <name evidence="1" type="ORF">MACH08_40810</name>
</gene>
<keyword evidence="2" id="KW-1185">Reference proteome</keyword>
<reference evidence="1 2" key="1">
    <citation type="submission" date="2023-02" db="EMBL/GenBank/DDBJ databases">
        <title>Oceanobacillus kimchii IFOP_LL358 isolated form Alexandrium catenella lab strain.</title>
        <authorList>
            <person name="Gajardo G."/>
            <person name="Ueki S."/>
            <person name="Maruyama F."/>
        </authorList>
    </citation>
    <scope>NUCLEOTIDE SEQUENCE [LARGE SCALE GENOMIC DNA]</scope>
    <source>
        <strain evidence="1 2">IFOP_LL358</strain>
    </source>
</reference>
<dbReference type="RefSeq" id="WP_317958543.1">
    <property type="nucleotide sequence ID" value="NZ_BSKO01000002.1"/>
</dbReference>
<comment type="caution">
    <text evidence="1">The sequence shown here is derived from an EMBL/GenBank/DDBJ whole genome shotgun (WGS) entry which is preliminary data.</text>
</comment>
<organism evidence="1 2">
    <name type="scientific">Oceanobacillus kimchii</name>
    <dbReference type="NCBI Taxonomy" id="746691"/>
    <lineage>
        <taxon>Bacteria</taxon>
        <taxon>Bacillati</taxon>
        <taxon>Bacillota</taxon>
        <taxon>Bacilli</taxon>
        <taxon>Bacillales</taxon>
        <taxon>Bacillaceae</taxon>
        <taxon>Oceanobacillus</taxon>
    </lineage>
</organism>
<sequence>MEMDIYERESYVHSTSNLVMLKAFYDKGVDVTKLGINDYFVDLYGYSMDNSVDILHSCLKSLFDDCLLLDNEELQSESNYAEILTDGMPEYALFISYSKIDDLFISKYVPKLVEIIKNHQSFSYTEAEIIVSEKTKELCVLVWFPGQLFEIALELIKVYEEVEKLHQTLESEISNGISDNPNG</sequence>
<dbReference type="EMBL" id="BSKO01000002">
    <property type="protein sequence ID" value="GLO68297.1"/>
    <property type="molecule type" value="Genomic_DNA"/>
</dbReference>
<protein>
    <submittedName>
        <fullName evidence="1">Uncharacterized protein</fullName>
    </submittedName>
</protein>
<accession>A0ABQ5TQ14</accession>
<evidence type="ECO:0000313" key="1">
    <source>
        <dbReference type="EMBL" id="GLO68297.1"/>
    </source>
</evidence>
<name>A0ABQ5TQ14_9BACI</name>
<dbReference type="Proteomes" id="UP001275436">
    <property type="component" value="Unassembled WGS sequence"/>
</dbReference>
<evidence type="ECO:0000313" key="2">
    <source>
        <dbReference type="Proteomes" id="UP001275436"/>
    </source>
</evidence>